<feature type="binding site" evidence="1">
    <location>
        <position position="127"/>
    </location>
    <ligand>
        <name>Mg(2+)</name>
        <dbReference type="ChEBI" id="CHEBI:18420"/>
    </ligand>
</feature>
<dbReference type="PANTHER" id="PTHR33254">
    <property type="entry name" value="4-HYDROXY-4-METHYL-2-OXOGLUTARATE ALDOLASE 3-RELATED"/>
    <property type="match status" value="1"/>
</dbReference>
<dbReference type="InterPro" id="IPR036704">
    <property type="entry name" value="RraA/RraA-like_sf"/>
</dbReference>
<keyword evidence="3" id="KW-1185">Reference proteome</keyword>
<evidence type="ECO:0000256" key="1">
    <source>
        <dbReference type="PIRSR" id="PIRSR605493-1"/>
    </source>
</evidence>
<dbReference type="GO" id="GO:0008948">
    <property type="term" value="F:oxaloacetate decarboxylase activity"/>
    <property type="evidence" value="ECO:0007669"/>
    <property type="project" value="TreeGrafter"/>
</dbReference>
<dbReference type="GO" id="GO:0046872">
    <property type="term" value="F:metal ion binding"/>
    <property type="evidence" value="ECO:0007669"/>
    <property type="project" value="UniProtKB-KW"/>
</dbReference>
<dbReference type="PANTHER" id="PTHR33254:SF4">
    <property type="entry name" value="4-HYDROXY-4-METHYL-2-OXOGLUTARATE ALDOLASE 3-RELATED"/>
    <property type="match status" value="1"/>
</dbReference>
<proteinExistence type="predicted"/>
<dbReference type="Pfam" id="PF03737">
    <property type="entry name" value="RraA-like"/>
    <property type="match status" value="1"/>
</dbReference>
<sequence length="233" mass="25094">MLEPGLLKAIQNFTTCDLTSGTKIGDALVKLRVAHGGYLSGLKMYSPQYCSGSAKLCGPAHTVRMVHASDKTSPTLQQHFADSITPGSVVFVSQPEGLISACWGGLMSTRASKIGAAGVVIDGRFRDINEHRDMNISLFARGSSILGSNSFTRASEINVPVQYRIEEVEDAGDVVIRPGDIIMGDADGVVAIPVEVVRDCVKLCQERADIDEKTMEALRNGEEMGPTLKRLRK</sequence>
<dbReference type="CDD" id="cd16841">
    <property type="entry name" value="RraA_family"/>
    <property type="match status" value="1"/>
</dbReference>
<feature type="binding site" evidence="1">
    <location>
        <begin position="104"/>
        <end position="107"/>
    </location>
    <ligand>
        <name>substrate</name>
    </ligand>
</feature>
<keyword evidence="1" id="KW-0479">Metal-binding</keyword>
<dbReference type="Gene3D" id="3.50.30.40">
    <property type="entry name" value="Ribonuclease E inhibitor RraA/RraA-like"/>
    <property type="match status" value="1"/>
</dbReference>
<dbReference type="EMBL" id="JAVRRJ010000012">
    <property type="protein sequence ID" value="KAK5080687.1"/>
    <property type="molecule type" value="Genomic_DNA"/>
</dbReference>
<reference evidence="2 3" key="1">
    <citation type="submission" date="2023-08" db="EMBL/GenBank/DDBJ databases">
        <title>Black Yeasts Isolated from many extreme environments.</title>
        <authorList>
            <person name="Coleine C."/>
            <person name="Stajich J.E."/>
            <person name="Selbmann L."/>
        </authorList>
    </citation>
    <scope>NUCLEOTIDE SEQUENCE [LARGE SCALE GENOMIC DNA]</scope>
    <source>
        <strain evidence="2 3">CCFEE 5910</strain>
    </source>
</reference>
<keyword evidence="1" id="KW-0460">Magnesium</keyword>
<accession>A0AAN7QPM7</accession>
<dbReference type="AlphaFoldDB" id="A0AAN7QPM7"/>
<organism evidence="2 3">
    <name type="scientific">Lithohypha guttulata</name>
    <dbReference type="NCBI Taxonomy" id="1690604"/>
    <lineage>
        <taxon>Eukaryota</taxon>
        <taxon>Fungi</taxon>
        <taxon>Dikarya</taxon>
        <taxon>Ascomycota</taxon>
        <taxon>Pezizomycotina</taxon>
        <taxon>Eurotiomycetes</taxon>
        <taxon>Chaetothyriomycetidae</taxon>
        <taxon>Chaetothyriales</taxon>
        <taxon>Trichomeriaceae</taxon>
        <taxon>Lithohypha</taxon>
    </lineage>
</organism>
<dbReference type="Proteomes" id="UP001309876">
    <property type="component" value="Unassembled WGS sequence"/>
</dbReference>
<dbReference type="SUPFAM" id="SSF89562">
    <property type="entry name" value="RraA-like"/>
    <property type="match status" value="1"/>
</dbReference>
<feature type="binding site" evidence="1">
    <location>
        <position position="126"/>
    </location>
    <ligand>
        <name>substrate</name>
    </ligand>
</feature>
<comment type="caution">
    <text evidence="2">The sequence shown here is derived from an EMBL/GenBank/DDBJ whole genome shotgun (WGS) entry which is preliminary data.</text>
</comment>
<dbReference type="InterPro" id="IPR005493">
    <property type="entry name" value="RraA/RraA-like"/>
</dbReference>
<evidence type="ECO:0008006" key="4">
    <source>
        <dbReference type="Google" id="ProtNLM"/>
    </source>
</evidence>
<evidence type="ECO:0000313" key="3">
    <source>
        <dbReference type="Proteomes" id="UP001309876"/>
    </source>
</evidence>
<protein>
    <recommendedName>
        <fullName evidence="4">RraA-like protein</fullName>
    </recommendedName>
</protein>
<evidence type="ECO:0000313" key="2">
    <source>
        <dbReference type="EMBL" id="KAK5080687.1"/>
    </source>
</evidence>
<comment type="cofactor">
    <cofactor evidence="1">
        <name>Mg(2+)</name>
        <dbReference type="ChEBI" id="CHEBI:18420"/>
    </cofactor>
</comment>
<name>A0AAN7QPM7_9EURO</name>
<dbReference type="GO" id="GO:0047443">
    <property type="term" value="F:4-hydroxy-4-methyl-2-oxoglutarate aldolase activity"/>
    <property type="evidence" value="ECO:0007669"/>
    <property type="project" value="TreeGrafter"/>
</dbReference>
<gene>
    <name evidence="2" type="ORF">LTR05_008391</name>
</gene>